<sequence length="59" mass="7023">MINILLVIVGMAMLITILFFLVYKILRGKKNYYSWFFLIIAVFFLGLAIWQSLKFFNII</sequence>
<evidence type="ECO:0000313" key="2">
    <source>
        <dbReference type="EMBL" id="EST55055.1"/>
    </source>
</evidence>
<reference evidence="2 3" key="1">
    <citation type="journal article" date="2014" name="Genome Announc.">
        <title>Draft Genome Sequence of Brevibacillus panacihumi Strain W25, a Halotolerant Hydrocarbon-Degrading Bacterium.</title>
        <authorList>
            <person name="Wang X."/>
            <person name="Jin D."/>
            <person name="Zhou L."/>
            <person name="Wu L."/>
            <person name="An W."/>
            <person name="Chen Y."/>
            <person name="Zhao L."/>
        </authorList>
    </citation>
    <scope>NUCLEOTIDE SEQUENCE [LARGE SCALE GENOMIC DNA]</scope>
    <source>
        <strain evidence="2 3">W25</strain>
    </source>
</reference>
<keyword evidence="1" id="KW-0472">Membrane</keyword>
<feature type="transmembrane region" description="Helical" evidence="1">
    <location>
        <begin position="6"/>
        <end position="26"/>
    </location>
</feature>
<accession>V6MB24</accession>
<dbReference type="AlphaFoldDB" id="V6MB24"/>
<feature type="transmembrane region" description="Helical" evidence="1">
    <location>
        <begin position="33"/>
        <end position="53"/>
    </location>
</feature>
<proteinExistence type="predicted"/>
<dbReference type="EMBL" id="AYJU01000015">
    <property type="protein sequence ID" value="EST55055.1"/>
    <property type="molecule type" value="Genomic_DNA"/>
</dbReference>
<comment type="caution">
    <text evidence="2">The sequence shown here is derived from an EMBL/GenBank/DDBJ whole genome shotgun (WGS) entry which is preliminary data.</text>
</comment>
<gene>
    <name evidence="2" type="ORF">T458_09135</name>
</gene>
<evidence type="ECO:0000256" key="1">
    <source>
        <dbReference type="SAM" id="Phobius"/>
    </source>
</evidence>
<evidence type="ECO:0000313" key="3">
    <source>
        <dbReference type="Proteomes" id="UP000017973"/>
    </source>
</evidence>
<dbReference type="HOGENOM" id="CLU_2951245_0_0_9"/>
<protein>
    <submittedName>
        <fullName evidence="2">Uncharacterized protein</fullName>
    </submittedName>
</protein>
<organism evidence="2 3">
    <name type="scientific">Brevibacillus panacihumi W25</name>
    <dbReference type="NCBI Taxonomy" id="1408254"/>
    <lineage>
        <taxon>Bacteria</taxon>
        <taxon>Bacillati</taxon>
        <taxon>Bacillota</taxon>
        <taxon>Bacilli</taxon>
        <taxon>Bacillales</taxon>
        <taxon>Paenibacillaceae</taxon>
        <taxon>Brevibacillus</taxon>
    </lineage>
</organism>
<dbReference type="Proteomes" id="UP000017973">
    <property type="component" value="Unassembled WGS sequence"/>
</dbReference>
<keyword evidence="3" id="KW-1185">Reference proteome</keyword>
<keyword evidence="1" id="KW-0812">Transmembrane</keyword>
<name>V6MB24_9BACL</name>
<keyword evidence="1" id="KW-1133">Transmembrane helix</keyword>